<sequence>MSSSTRPLPLLTPEEAGNLPLGELSRRLAAELSAAAAICRECEVLAGDLAKDGMTAASMTRLQALDELTQRLAGLSCVLERISEHANGEWSLQLEPLLKGLGLSDLVGRLSTADGEPEWDRQAGEPDIW</sequence>
<evidence type="ECO:0000313" key="1">
    <source>
        <dbReference type="EMBL" id="XDO95653.1"/>
    </source>
</evidence>
<dbReference type="EMBL" id="CP158375">
    <property type="protein sequence ID" value="XDO95653.1"/>
    <property type="molecule type" value="Genomic_DNA"/>
</dbReference>
<dbReference type="RefSeq" id="WP_369058499.1">
    <property type="nucleotide sequence ID" value="NZ_CP158375.1"/>
</dbReference>
<dbReference type="AlphaFoldDB" id="A0AB39KPT7"/>
<accession>A0AB39KPT7</accession>
<name>A0AB39KPT7_9CAUL</name>
<protein>
    <submittedName>
        <fullName evidence="1">Chemotaxis protein CheU</fullName>
    </submittedName>
</protein>
<proteinExistence type="predicted"/>
<organism evidence="1">
    <name type="scientific">Caulobacter sp. 73W</name>
    <dbReference type="NCBI Taxonomy" id="3161137"/>
    <lineage>
        <taxon>Bacteria</taxon>
        <taxon>Pseudomonadati</taxon>
        <taxon>Pseudomonadota</taxon>
        <taxon>Alphaproteobacteria</taxon>
        <taxon>Caulobacterales</taxon>
        <taxon>Caulobacteraceae</taxon>
        <taxon>Caulobacter</taxon>
    </lineage>
</organism>
<gene>
    <name evidence="1" type="ORF">ABOZ73_12675</name>
</gene>
<reference evidence="1" key="1">
    <citation type="submission" date="2024-06" db="EMBL/GenBank/DDBJ databases">
        <title>Caulobacter inopinatus, sp. nov.</title>
        <authorList>
            <person name="Donachie S.P."/>
        </authorList>
    </citation>
    <scope>NUCLEOTIDE SEQUENCE</scope>
    <source>
        <strain evidence="1">73W</strain>
    </source>
</reference>